<evidence type="ECO:0000256" key="5">
    <source>
        <dbReference type="ARBA" id="ARBA00004229"/>
    </source>
</evidence>
<dbReference type="NCBIfam" id="TIGR01044">
    <property type="entry name" value="rplV_bact"/>
    <property type="match status" value="1"/>
</dbReference>
<evidence type="ECO:0000256" key="17">
    <source>
        <dbReference type="ARBA" id="ARBA00022679"/>
    </source>
</evidence>
<evidence type="ECO:0000256" key="6">
    <source>
        <dbReference type="ARBA" id="ARBA00004251"/>
    </source>
</evidence>
<dbReference type="InterPro" id="IPR011322">
    <property type="entry name" value="N-reg_PII-like_a/b"/>
</dbReference>
<dbReference type="PANTHER" id="PTHR48056:SF52">
    <property type="entry name" value="PROTEIN KINASE DOMAIN-CONTAINING PROTEIN"/>
    <property type="match status" value="1"/>
</dbReference>
<organism evidence="40 41">
    <name type="scientific">Cannabis sativa</name>
    <name type="common">Hemp</name>
    <name type="synonym">Marijuana</name>
    <dbReference type="NCBI Taxonomy" id="3483"/>
    <lineage>
        <taxon>Eukaryota</taxon>
        <taxon>Viridiplantae</taxon>
        <taxon>Streptophyta</taxon>
        <taxon>Embryophyta</taxon>
        <taxon>Tracheophyta</taxon>
        <taxon>Spermatophyta</taxon>
        <taxon>Magnoliopsida</taxon>
        <taxon>eudicotyledons</taxon>
        <taxon>Gunneridae</taxon>
        <taxon>Pentapetalae</taxon>
        <taxon>rosids</taxon>
        <taxon>fabids</taxon>
        <taxon>Rosales</taxon>
        <taxon>Cannabaceae</taxon>
        <taxon>Cannabis</taxon>
    </lineage>
</organism>
<dbReference type="FunFam" id="3.80.10.10:FF:000371">
    <property type="entry name" value="Leucine-rich repeat receptor-like serine/threonine-protein kinase BAM3"/>
    <property type="match status" value="1"/>
</dbReference>
<feature type="domain" description="Protein kinase" evidence="39">
    <location>
        <begin position="869"/>
        <end position="1177"/>
    </location>
</feature>
<dbReference type="GO" id="GO:0019843">
    <property type="term" value="F:rRNA binding"/>
    <property type="evidence" value="ECO:0007669"/>
    <property type="project" value="UniProtKB-KW"/>
</dbReference>
<dbReference type="SUPFAM" id="SSF52058">
    <property type="entry name" value="L domain-like"/>
    <property type="match status" value="2"/>
</dbReference>
<evidence type="ECO:0000256" key="33">
    <source>
        <dbReference type="ARBA" id="ARBA00035285"/>
    </source>
</evidence>
<evidence type="ECO:0000256" key="26">
    <source>
        <dbReference type="ARBA" id="ARBA00022946"/>
    </source>
</evidence>
<dbReference type="InterPro" id="IPR008271">
    <property type="entry name" value="Ser/Thr_kinase_AS"/>
</dbReference>
<keyword evidence="20" id="KW-0699">rRNA-binding</keyword>
<dbReference type="EnsemblPlants" id="evm.model.09.1675">
    <property type="protein sequence ID" value="cds.evm.model.09.1675"/>
    <property type="gene ID" value="evm.TU.09.1675"/>
</dbReference>
<dbReference type="PANTHER" id="PTHR48056">
    <property type="entry name" value="LRR RECEPTOR-LIKE SERINE/THREONINE-PROTEIN KINASE-RELATED"/>
    <property type="match status" value="1"/>
</dbReference>
<evidence type="ECO:0000256" key="25">
    <source>
        <dbReference type="ARBA" id="ARBA00022884"/>
    </source>
</evidence>
<dbReference type="Pfam" id="PF23598">
    <property type="entry name" value="LRR_14"/>
    <property type="match status" value="1"/>
</dbReference>
<dbReference type="InterPro" id="IPR036394">
    <property type="entry name" value="Ribosomal_uL22_sf"/>
</dbReference>
<dbReference type="InterPro" id="IPR032675">
    <property type="entry name" value="LRR_dom_sf"/>
</dbReference>
<reference evidence="40" key="2">
    <citation type="submission" date="2021-03" db="UniProtKB">
        <authorList>
            <consortium name="EnsemblPlants"/>
        </authorList>
    </citation>
    <scope>IDENTIFICATION</scope>
</reference>
<dbReference type="Proteomes" id="UP000596661">
    <property type="component" value="Chromosome 9"/>
</dbReference>
<keyword evidence="30" id="KW-0472">Membrane</keyword>
<evidence type="ECO:0000256" key="35">
    <source>
        <dbReference type="ARBA" id="ARBA00047899"/>
    </source>
</evidence>
<keyword evidence="15" id="KW-0433">Leucine-rich repeat</keyword>
<dbReference type="InterPro" id="IPR013820">
    <property type="entry name" value="ATP_PRibTrfase_cat"/>
</dbReference>
<keyword evidence="31" id="KW-0325">Glycoprotein</keyword>
<comment type="similarity">
    <text evidence="9 38">Belongs to the universal ribosomal protein uL22 family.</text>
</comment>
<keyword evidence="22" id="KW-0547">Nucleotide-binding</keyword>
<dbReference type="GO" id="GO:0005886">
    <property type="term" value="C:plasma membrane"/>
    <property type="evidence" value="ECO:0007669"/>
    <property type="project" value="UniProtKB-SubCell"/>
</dbReference>
<keyword evidence="26" id="KW-0809">Transit peptide</keyword>
<dbReference type="Gene3D" id="3.30.70.120">
    <property type="match status" value="1"/>
</dbReference>
<dbReference type="GO" id="GO:0003735">
    <property type="term" value="F:structural constituent of ribosome"/>
    <property type="evidence" value="ECO:0007669"/>
    <property type="project" value="InterPro"/>
</dbReference>
<evidence type="ECO:0000259" key="39">
    <source>
        <dbReference type="PROSITE" id="PS50011"/>
    </source>
</evidence>
<evidence type="ECO:0000313" key="40">
    <source>
        <dbReference type="EnsemblPlants" id="cds.evm.model.09.1675"/>
    </source>
</evidence>
<dbReference type="Gene3D" id="1.10.510.10">
    <property type="entry name" value="Transferase(Phosphotransferase) domain 1"/>
    <property type="match status" value="1"/>
</dbReference>
<dbReference type="InterPro" id="IPR003591">
    <property type="entry name" value="Leu-rich_rpt_typical-subtyp"/>
</dbReference>
<dbReference type="Pfam" id="PF08029">
    <property type="entry name" value="HisG_C"/>
    <property type="match status" value="1"/>
</dbReference>
<dbReference type="InterPro" id="IPR011009">
    <property type="entry name" value="Kinase-like_dom_sf"/>
</dbReference>
<evidence type="ECO:0000256" key="10">
    <source>
        <dbReference type="ARBA" id="ARBA00011946"/>
    </source>
</evidence>
<dbReference type="Gene3D" id="3.90.470.10">
    <property type="entry name" value="Ribosomal protein L22/L17"/>
    <property type="match status" value="1"/>
</dbReference>
<dbReference type="GO" id="GO:0000287">
    <property type="term" value="F:magnesium ion binding"/>
    <property type="evidence" value="ECO:0007669"/>
    <property type="project" value="InterPro"/>
</dbReference>
<dbReference type="SUPFAM" id="SSF56112">
    <property type="entry name" value="Protein kinase-like (PK-like)"/>
    <property type="match status" value="1"/>
</dbReference>
<evidence type="ECO:0000256" key="29">
    <source>
        <dbReference type="ARBA" id="ARBA00023102"/>
    </source>
</evidence>
<evidence type="ECO:0000256" key="8">
    <source>
        <dbReference type="ARBA" id="ARBA00007955"/>
    </source>
</evidence>
<dbReference type="GO" id="GO:0033612">
    <property type="term" value="F:receptor serine/threonine kinase binding"/>
    <property type="evidence" value="ECO:0007669"/>
    <property type="project" value="TreeGrafter"/>
</dbReference>
<evidence type="ECO:0000256" key="28">
    <source>
        <dbReference type="ARBA" id="ARBA00022989"/>
    </source>
</evidence>
<comment type="catalytic activity">
    <reaction evidence="35">
        <text>L-threonyl-[protein] + ATP = O-phospho-L-threonyl-[protein] + ADP + H(+)</text>
        <dbReference type="Rhea" id="RHEA:46608"/>
        <dbReference type="Rhea" id="RHEA-COMP:11060"/>
        <dbReference type="Rhea" id="RHEA-COMP:11605"/>
        <dbReference type="ChEBI" id="CHEBI:15378"/>
        <dbReference type="ChEBI" id="CHEBI:30013"/>
        <dbReference type="ChEBI" id="CHEBI:30616"/>
        <dbReference type="ChEBI" id="CHEBI:61977"/>
        <dbReference type="ChEBI" id="CHEBI:456216"/>
        <dbReference type="EC" id="2.7.11.1"/>
    </reaction>
</comment>
<evidence type="ECO:0000256" key="23">
    <source>
        <dbReference type="ARBA" id="ARBA00022777"/>
    </source>
</evidence>
<keyword evidence="14" id="KW-0028">Amino-acid biosynthesis</keyword>
<dbReference type="PROSITE" id="PS00108">
    <property type="entry name" value="PROTEIN_KINASE_ST"/>
    <property type="match status" value="1"/>
</dbReference>
<keyword evidence="32 38" id="KW-0687">Ribonucleoprotein</keyword>
<comment type="pathway">
    <text evidence="7">Amino-acid biosynthesis; L-histidine biosynthesis; L-histidine from 5-phospho-alpha-D-ribose 1-diphosphate: step 1/9.</text>
</comment>
<evidence type="ECO:0000256" key="32">
    <source>
        <dbReference type="ARBA" id="ARBA00023274"/>
    </source>
</evidence>
<dbReference type="NCBIfam" id="TIGR03455">
    <property type="entry name" value="HisG_C-term"/>
    <property type="match status" value="1"/>
</dbReference>
<reference evidence="40" key="1">
    <citation type="submission" date="2018-11" db="EMBL/GenBank/DDBJ databases">
        <authorList>
            <person name="Grassa J C."/>
        </authorList>
    </citation>
    <scope>NUCLEOTIDE SEQUENCE [LARGE SCALE GENOMIC DNA]</scope>
</reference>
<dbReference type="FunFam" id="3.90.470.10:FF:000013">
    <property type="entry name" value="50S ribosomal protein L22"/>
    <property type="match status" value="1"/>
</dbReference>
<evidence type="ECO:0000256" key="14">
    <source>
        <dbReference type="ARBA" id="ARBA00022605"/>
    </source>
</evidence>
<dbReference type="FunFam" id="3.40.190.10:FF:000118">
    <property type="entry name" value="ATP phosphoribosyltransferase 2, chloroplastic"/>
    <property type="match status" value="1"/>
</dbReference>
<dbReference type="FunFam" id="1.10.510.10:FF:001023">
    <property type="entry name" value="Os07g0541700 protein"/>
    <property type="match status" value="1"/>
</dbReference>
<keyword evidence="21" id="KW-0677">Repeat</keyword>
<evidence type="ECO:0000256" key="2">
    <source>
        <dbReference type="ARBA" id="ARBA00001946"/>
    </source>
</evidence>
<dbReference type="InterPro" id="IPR000719">
    <property type="entry name" value="Prot_kinase_dom"/>
</dbReference>
<comment type="function">
    <text evidence="4">This protein binds specifically to 23S rRNA.</text>
</comment>
<dbReference type="Pfam" id="PF01634">
    <property type="entry name" value="HisG"/>
    <property type="match status" value="1"/>
</dbReference>
<evidence type="ECO:0000256" key="31">
    <source>
        <dbReference type="ARBA" id="ARBA00023180"/>
    </source>
</evidence>
<dbReference type="SMART" id="SM00220">
    <property type="entry name" value="S_TKc"/>
    <property type="match status" value="1"/>
</dbReference>
<dbReference type="InterPro" id="IPR013115">
    <property type="entry name" value="HisG_C"/>
</dbReference>
<dbReference type="GO" id="GO:0009791">
    <property type="term" value="P:post-embryonic development"/>
    <property type="evidence" value="ECO:0007669"/>
    <property type="project" value="UniProtKB-ARBA"/>
</dbReference>
<dbReference type="FunFam" id="3.80.10.10:FF:000383">
    <property type="entry name" value="Leucine-rich repeat receptor protein kinase EMS1"/>
    <property type="match status" value="1"/>
</dbReference>
<dbReference type="Gene3D" id="3.40.190.10">
    <property type="entry name" value="Periplasmic binding protein-like II"/>
    <property type="match status" value="2"/>
</dbReference>
<dbReference type="EMBL" id="UZAU01000774">
    <property type="status" value="NOT_ANNOTATED_CDS"/>
    <property type="molecule type" value="Genomic_DNA"/>
</dbReference>
<dbReference type="FunFam" id="3.40.190.10:FF:000125">
    <property type="entry name" value="ATP phosphoribosyltransferase, chloroplastic"/>
    <property type="match status" value="1"/>
</dbReference>
<dbReference type="EC" id="2.7.11.1" evidence="11"/>
<dbReference type="GO" id="GO:0003879">
    <property type="term" value="F:ATP phosphoribosyltransferase activity"/>
    <property type="evidence" value="ECO:0007669"/>
    <property type="project" value="UniProtKB-EC"/>
</dbReference>
<evidence type="ECO:0000256" key="24">
    <source>
        <dbReference type="ARBA" id="ARBA00022840"/>
    </source>
</evidence>
<dbReference type="GO" id="GO:0000105">
    <property type="term" value="P:L-histidine biosynthetic process"/>
    <property type="evidence" value="ECO:0007669"/>
    <property type="project" value="UniProtKB-KW"/>
</dbReference>
<keyword evidence="41" id="KW-1185">Reference proteome</keyword>
<dbReference type="NCBIfam" id="TIGR00070">
    <property type="entry name" value="hisG"/>
    <property type="match status" value="1"/>
</dbReference>
<dbReference type="SUPFAM" id="SSF53850">
    <property type="entry name" value="Periplasmic binding protein-like II"/>
    <property type="match status" value="1"/>
</dbReference>
<protein>
    <recommendedName>
        <fullName evidence="33">Large ribosomal subunit protein uL22c</fullName>
        <ecNumber evidence="10">2.4.2.17</ecNumber>
        <ecNumber evidence="11">2.7.11.1</ecNumber>
    </recommendedName>
    <alternativeName>
        <fullName evidence="34">50S ribosomal protein L22, chloroplastic</fullName>
    </alternativeName>
</protein>
<dbReference type="EC" id="2.4.2.17" evidence="10"/>
<dbReference type="SUPFAM" id="SSF54913">
    <property type="entry name" value="GlnB-like"/>
    <property type="match status" value="1"/>
</dbReference>
<dbReference type="Gramene" id="evm.model.09.1675">
    <property type="protein sequence ID" value="cds.evm.model.09.1675"/>
    <property type="gene ID" value="evm.TU.09.1675"/>
</dbReference>
<keyword evidence="12" id="KW-0723">Serine/threonine-protein kinase</keyword>
<evidence type="ECO:0000256" key="34">
    <source>
        <dbReference type="ARBA" id="ARBA00035416"/>
    </source>
</evidence>
<keyword evidence="13" id="KW-0150">Chloroplast</keyword>
<comment type="similarity">
    <text evidence="8">Belongs to the ATP phosphoribosyltransferase family. Long subfamily.</text>
</comment>
<keyword evidence="19" id="KW-0732">Signal</keyword>
<keyword evidence="23" id="KW-0418">Kinase</keyword>
<dbReference type="GO" id="GO:0004674">
    <property type="term" value="F:protein serine/threonine kinase activity"/>
    <property type="evidence" value="ECO:0007669"/>
    <property type="project" value="UniProtKB-KW"/>
</dbReference>
<evidence type="ECO:0000256" key="3">
    <source>
        <dbReference type="ARBA" id="ARBA00003478"/>
    </source>
</evidence>
<evidence type="ECO:0000256" key="20">
    <source>
        <dbReference type="ARBA" id="ARBA00022730"/>
    </source>
</evidence>
<evidence type="ECO:0000256" key="37">
    <source>
        <dbReference type="ARBA" id="ARBA00059284"/>
    </source>
</evidence>
<evidence type="ECO:0000256" key="4">
    <source>
        <dbReference type="ARBA" id="ARBA00003611"/>
    </source>
</evidence>
<evidence type="ECO:0000256" key="13">
    <source>
        <dbReference type="ARBA" id="ARBA00022528"/>
    </source>
</evidence>
<evidence type="ECO:0000256" key="30">
    <source>
        <dbReference type="ARBA" id="ARBA00023136"/>
    </source>
</evidence>
<evidence type="ECO:0000256" key="7">
    <source>
        <dbReference type="ARBA" id="ARBA00004667"/>
    </source>
</evidence>
<dbReference type="CDD" id="cd00336">
    <property type="entry name" value="Ribosomal_L22"/>
    <property type="match status" value="1"/>
</dbReference>
<accession>A0A803QF71</accession>
<dbReference type="Pfam" id="PF00560">
    <property type="entry name" value="LRR_1"/>
    <property type="match status" value="7"/>
</dbReference>
<dbReference type="InterPro" id="IPR001611">
    <property type="entry name" value="Leu-rich_rpt"/>
</dbReference>
<sequence length="1463" mass="161235">MVGWQRHIKSLLNHVGKKVEHSYTPSANLCSSRLGSSYKPGEFSYLQRLKNPPSPTVLRPFHQYFQQLGISTSRKLLANSSEEAPIRSPLTPVLALNSGKAEDQQQKAVSKPSTVQAVLKNIKQSPKKVNLVAALVRGMRVEDALLQLQVTIKRASKTVYQVIHSARANATHNHGLDPDRLLVAEAFVGKGFFKKRVSYHAKGRSGIMVRPECRLTVVVRETTPEEEAEIARLKVHNFRKLTKREHRLVPHKLIETTPIWNRKGKRDNRESSGIQCDDTKKYVLSINISSSNISTTLSPLITLIPTLQNLSVSDNNFTGPFPFSKIHHLPNLKHLNISNNQFSGELNWDFSQLQNLVVLDAYNNNFNGSLPYGVVTHLPNLTYLNFGGNYFSGSIPRSYGNMGKLKFLSLAGNDLSGSIPSELGNLTSLEQLLLGYYNEFEGGIPSELGKLINLFHLDLASCGLEGSIPPELGNLVKLDTLFLQTNQLSGSVPSQLGNLRNLKSLDLSNNGLTGEISVELVSGLSELTLLNLFINKFHGEIPKAIAELPKLEILKLWQNNFTGAIPPKLGQNGKLTEVDLSTNKLTGTVPKSLCFGRKLKILILLNNFLFGPLPNDLGQCETLVRVRMGQNYLTGTLPNGFLYLPKLSLLELQNNYLSGQLETPKKNKVLSSSKLSLLNLSNNRLSGSIPTSLIGNLFSSLQYVLLSGNRFSGEIPSEIGHLKNTLLKLDISKNKLTGQIPQTISNCALLTYLDLSQNQLTGPIPPQLSQIHILNYLNLSWNNLSQGLPKEIGSLKSLTSADFSHNNLSGPIPETGLLLCSFVFATFAIMKTRKSRRGRDKDHHHHHYPWKLTAFQKVNFGSSDILECVKENNVIGKGGAGVVYKGTLPSGEIVAVKKLGVLGSCHHDNGLAAEIQTLGKIRHRNIVRLLAFCSNRETNLLVYEYMENGSLGEVLHGKQGKFLKWETRLKIAIEAAKGLSYLHHDCSPLILHRDVKSNNILLNSDYEAHVADFGLAKFLRPDNNGNGTSECMSAIAGSYGYIAPEYAYTLKVDEKSDVYSFGVVLLELLTSPTLVTSAAMAVFSTLPKYPSSPLPSFTIFSSFRCCATTQSQVAVVNGRPDTKISDRNEIRLGLPSKGRMAADTLDLLKDCQLSVKQTNPRQYVAEIPQLSNLEVWFQRPKDIVRKLISGDLDLGIVGLDTFTEYGQGNEDLIIVHDALEYGDCRLSFAIPKYGIFENINSMEGLAQMPQWTEEKPLRVATGFTYLGPKFMKEKGVKHVTFSTADGALEAAPAMGIADAILDLVSSGTTLKENNLKEIEGGTVLESQAVLVATRRSLIQRKGLLDTTHEILERLEAHLRAVGQFTVTANMRGSSAEEVAERILSQTSLSGLQGPTISPVFGKRDGRVSADYYAIVICVPKKELYKSVQQLRAIGGSGVLISPLTYIFDEETPRWRELLSKLGL</sequence>
<keyword evidence="24" id="KW-0067">ATP-binding</keyword>
<dbReference type="InterPro" id="IPR005727">
    <property type="entry name" value="Ribosomal_uL22_bac/chlpt-type"/>
</dbReference>
<comment type="catalytic activity">
    <reaction evidence="36">
        <text>L-seryl-[protein] + ATP = O-phospho-L-seryl-[protein] + ADP + H(+)</text>
        <dbReference type="Rhea" id="RHEA:17989"/>
        <dbReference type="Rhea" id="RHEA-COMP:9863"/>
        <dbReference type="Rhea" id="RHEA-COMP:11604"/>
        <dbReference type="ChEBI" id="CHEBI:15378"/>
        <dbReference type="ChEBI" id="CHEBI:29999"/>
        <dbReference type="ChEBI" id="CHEBI:30616"/>
        <dbReference type="ChEBI" id="CHEBI:83421"/>
        <dbReference type="ChEBI" id="CHEBI:456216"/>
        <dbReference type="EC" id="2.7.11.1"/>
    </reaction>
</comment>
<evidence type="ECO:0000256" key="9">
    <source>
        <dbReference type="ARBA" id="ARBA00009451"/>
    </source>
</evidence>
<proteinExistence type="inferred from homology"/>
<dbReference type="InterPro" id="IPR055414">
    <property type="entry name" value="LRR_R13L4/SHOC2-like"/>
</dbReference>
<dbReference type="SUPFAM" id="SSF54843">
    <property type="entry name" value="Ribosomal protein L22"/>
    <property type="match status" value="1"/>
</dbReference>
<keyword evidence="25" id="KW-0694">RNA-binding</keyword>
<dbReference type="HAMAP" id="MF_01331_B">
    <property type="entry name" value="Ribosomal_uL22_B"/>
    <property type="match status" value="1"/>
</dbReference>
<keyword evidence="16" id="KW-0934">Plastid</keyword>
<comment type="function">
    <text evidence="3">The globular domain of the protein is located near the polypeptide exit tunnel on the outside of the subunit, while an extended beta-hairpin is found that lines the wall of the exit tunnel in the center of the 70S ribosome.</text>
</comment>
<evidence type="ECO:0000256" key="11">
    <source>
        <dbReference type="ARBA" id="ARBA00012513"/>
    </source>
</evidence>
<evidence type="ECO:0000313" key="41">
    <source>
        <dbReference type="Proteomes" id="UP000596661"/>
    </source>
</evidence>
<evidence type="ECO:0000256" key="19">
    <source>
        <dbReference type="ARBA" id="ARBA00022729"/>
    </source>
</evidence>
<evidence type="ECO:0000256" key="1">
    <source>
        <dbReference type="ARBA" id="ARBA00000915"/>
    </source>
</evidence>
<keyword evidence="17" id="KW-0808">Transferase</keyword>
<dbReference type="PROSITE" id="PS50011">
    <property type="entry name" value="PROTEIN_KINASE_DOM"/>
    <property type="match status" value="1"/>
</dbReference>
<dbReference type="CDD" id="cd13593">
    <property type="entry name" value="PBP2_HisGL3"/>
    <property type="match status" value="1"/>
</dbReference>
<dbReference type="FunFam" id="3.30.70.120:FF:000007">
    <property type="entry name" value="ATP phosphoribosyltransferase, chloroplastic"/>
    <property type="match status" value="1"/>
</dbReference>
<keyword evidence="27 38" id="KW-0689">Ribosomal protein</keyword>
<keyword evidence="29" id="KW-0368">Histidine biosynthesis</keyword>
<comment type="catalytic activity">
    <reaction evidence="1">
        <text>1-(5-phospho-beta-D-ribosyl)-ATP + diphosphate = 5-phospho-alpha-D-ribose 1-diphosphate + ATP</text>
        <dbReference type="Rhea" id="RHEA:18473"/>
        <dbReference type="ChEBI" id="CHEBI:30616"/>
        <dbReference type="ChEBI" id="CHEBI:33019"/>
        <dbReference type="ChEBI" id="CHEBI:58017"/>
        <dbReference type="ChEBI" id="CHEBI:73183"/>
        <dbReference type="EC" id="2.4.2.17"/>
    </reaction>
</comment>
<evidence type="ECO:0000256" key="12">
    <source>
        <dbReference type="ARBA" id="ARBA00022527"/>
    </source>
</evidence>
<name>A0A803QF71_CANSA</name>
<comment type="subcellular location">
    <subcellularLocation>
        <location evidence="6">Cell membrane</location>
        <topology evidence="6">Single-pass type I membrane protein</topology>
    </subcellularLocation>
    <subcellularLocation>
        <location evidence="5">Plastid</location>
        <location evidence="5">Chloroplast</location>
    </subcellularLocation>
</comment>
<dbReference type="GO" id="GO:0015934">
    <property type="term" value="C:large ribosomal subunit"/>
    <property type="evidence" value="ECO:0007669"/>
    <property type="project" value="InterPro"/>
</dbReference>
<evidence type="ECO:0000256" key="22">
    <source>
        <dbReference type="ARBA" id="ARBA00022741"/>
    </source>
</evidence>
<evidence type="ECO:0000256" key="38">
    <source>
        <dbReference type="RuleBase" id="RU004005"/>
    </source>
</evidence>
<dbReference type="PROSITE" id="PS01316">
    <property type="entry name" value="ATP_P_PHORIBOSYLTR"/>
    <property type="match status" value="1"/>
</dbReference>
<dbReference type="FunFam" id="3.80.10.10:FF:000233">
    <property type="entry name" value="Leucine-rich repeat receptor-like protein kinase TDR"/>
    <property type="match status" value="1"/>
</dbReference>
<comment type="cofactor">
    <cofactor evidence="2">
        <name>Mg(2+)</name>
        <dbReference type="ChEBI" id="CHEBI:18420"/>
    </cofactor>
</comment>
<dbReference type="Pfam" id="PF00237">
    <property type="entry name" value="Ribosomal_L22"/>
    <property type="match status" value="1"/>
</dbReference>
<dbReference type="InterPro" id="IPR050647">
    <property type="entry name" value="Plant_LRR-RLKs"/>
</dbReference>
<dbReference type="Gene3D" id="3.80.10.10">
    <property type="entry name" value="Ribonuclease Inhibitor"/>
    <property type="match status" value="4"/>
</dbReference>
<comment type="function">
    <text evidence="37">Catalyzes the condensation of ATP and 5-phosphoribose 1-diphosphate to form N'-(5'-phosphoribosyl)-ATP (PR-ATP).</text>
</comment>
<evidence type="ECO:0000256" key="18">
    <source>
        <dbReference type="ARBA" id="ARBA00022692"/>
    </source>
</evidence>
<evidence type="ECO:0000256" key="15">
    <source>
        <dbReference type="ARBA" id="ARBA00022614"/>
    </source>
</evidence>
<dbReference type="Pfam" id="PF00069">
    <property type="entry name" value="Pkinase"/>
    <property type="match status" value="1"/>
</dbReference>
<dbReference type="InterPro" id="IPR001063">
    <property type="entry name" value="Ribosomal_uL22"/>
</dbReference>
<evidence type="ECO:0000256" key="16">
    <source>
        <dbReference type="ARBA" id="ARBA00022640"/>
    </source>
</evidence>
<evidence type="ECO:0000256" key="36">
    <source>
        <dbReference type="ARBA" id="ARBA00048679"/>
    </source>
</evidence>
<evidence type="ECO:0000256" key="21">
    <source>
        <dbReference type="ARBA" id="ARBA00022737"/>
    </source>
</evidence>
<dbReference type="FunFam" id="3.30.200.20:FF:000292">
    <property type="entry name" value="Leucine-rich repeat receptor-like serine/threonine-protein kinase BAM1"/>
    <property type="match status" value="1"/>
</dbReference>
<dbReference type="InterPro" id="IPR015867">
    <property type="entry name" value="N-reg_PII/ATP_PRibTrfase_C"/>
</dbReference>
<keyword evidence="18" id="KW-0812">Transmembrane</keyword>
<dbReference type="GO" id="GO:0009507">
    <property type="term" value="C:chloroplast"/>
    <property type="evidence" value="ECO:0007669"/>
    <property type="project" value="UniProtKB-SubCell"/>
</dbReference>
<dbReference type="GO" id="GO:0006412">
    <property type="term" value="P:translation"/>
    <property type="evidence" value="ECO:0007669"/>
    <property type="project" value="InterPro"/>
</dbReference>
<dbReference type="SMART" id="SM00369">
    <property type="entry name" value="LRR_TYP"/>
    <property type="match status" value="9"/>
</dbReference>
<evidence type="ECO:0000256" key="27">
    <source>
        <dbReference type="ARBA" id="ARBA00022980"/>
    </source>
</evidence>
<dbReference type="InterPro" id="IPR018198">
    <property type="entry name" value="ATP_PRibTrfase_CS"/>
</dbReference>
<dbReference type="GO" id="GO:0005524">
    <property type="term" value="F:ATP binding"/>
    <property type="evidence" value="ECO:0007669"/>
    <property type="project" value="UniProtKB-KW"/>
</dbReference>
<keyword evidence="28" id="KW-1133">Transmembrane helix</keyword>